<evidence type="ECO:0000313" key="2">
    <source>
        <dbReference type="Proteomes" id="UP001177003"/>
    </source>
</evidence>
<dbReference type="AlphaFoldDB" id="A0AA36DZK9"/>
<proteinExistence type="predicted"/>
<reference evidence="1" key="1">
    <citation type="submission" date="2023-04" db="EMBL/GenBank/DDBJ databases">
        <authorList>
            <person name="Vijverberg K."/>
            <person name="Xiong W."/>
            <person name="Schranz E."/>
        </authorList>
    </citation>
    <scope>NUCLEOTIDE SEQUENCE</scope>
</reference>
<organism evidence="1 2">
    <name type="scientific">Lactuca saligna</name>
    <name type="common">Willowleaf lettuce</name>
    <dbReference type="NCBI Taxonomy" id="75948"/>
    <lineage>
        <taxon>Eukaryota</taxon>
        <taxon>Viridiplantae</taxon>
        <taxon>Streptophyta</taxon>
        <taxon>Embryophyta</taxon>
        <taxon>Tracheophyta</taxon>
        <taxon>Spermatophyta</taxon>
        <taxon>Magnoliopsida</taxon>
        <taxon>eudicotyledons</taxon>
        <taxon>Gunneridae</taxon>
        <taxon>Pentapetalae</taxon>
        <taxon>asterids</taxon>
        <taxon>campanulids</taxon>
        <taxon>Asterales</taxon>
        <taxon>Asteraceae</taxon>
        <taxon>Cichorioideae</taxon>
        <taxon>Cichorieae</taxon>
        <taxon>Lactucinae</taxon>
        <taxon>Lactuca</taxon>
    </lineage>
</organism>
<dbReference type="EMBL" id="OX465079">
    <property type="protein sequence ID" value="CAI9276868.1"/>
    <property type="molecule type" value="Genomic_DNA"/>
</dbReference>
<dbReference type="Proteomes" id="UP001177003">
    <property type="component" value="Chromosome 3"/>
</dbReference>
<evidence type="ECO:0000313" key="1">
    <source>
        <dbReference type="EMBL" id="CAI9276868.1"/>
    </source>
</evidence>
<gene>
    <name evidence="1" type="ORF">LSALG_LOCUS16828</name>
</gene>
<name>A0AA36DZK9_LACSI</name>
<protein>
    <submittedName>
        <fullName evidence="1">Uncharacterized protein</fullName>
    </submittedName>
</protein>
<keyword evidence="2" id="KW-1185">Reference proteome</keyword>
<accession>A0AA36DZK9</accession>
<sequence length="108" mass="12241">MAIFCVGDSYMGEEDVCDIIATKIFRFMKEDLPGLINTIIKELVVVMDEHLRILQAELEGGWPCGRRVNFKEFDACVPLRFFPSKESIINMCWIANVESALCASFCPT</sequence>